<dbReference type="RefSeq" id="WP_097281307.1">
    <property type="nucleotide sequence ID" value="NZ_OCNJ01000013.1"/>
</dbReference>
<dbReference type="AlphaFoldDB" id="A0A286GZX9"/>
<keyword evidence="2" id="KW-1185">Reference proteome</keyword>
<reference evidence="2" key="1">
    <citation type="submission" date="2017-09" db="EMBL/GenBank/DDBJ databases">
        <authorList>
            <person name="Varghese N."/>
            <person name="Submissions S."/>
        </authorList>
    </citation>
    <scope>NUCLEOTIDE SEQUENCE [LARGE SCALE GENOMIC DNA]</scope>
    <source>
        <strain evidence="2">USBA 140</strain>
    </source>
</reference>
<dbReference type="OrthoDB" id="7366150at2"/>
<dbReference type="Proteomes" id="UP000219621">
    <property type="component" value="Unassembled WGS sequence"/>
</dbReference>
<accession>A0A286GZX9</accession>
<organism evidence="1 2">
    <name type="scientific">Caenispirillum bisanense</name>
    <dbReference type="NCBI Taxonomy" id="414052"/>
    <lineage>
        <taxon>Bacteria</taxon>
        <taxon>Pseudomonadati</taxon>
        <taxon>Pseudomonadota</taxon>
        <taxon>Alphaproteobacteria</taxon>
        <taxon>Rhodospirillales</taxon>
        <taxon>Novispirillaceae</taxon>
        <taxon>Caenispirillum</taxon>
    </lineage>
</organism>
<name>A0A286GZX9_9PROT</name>
<gene>
    <name evidence="1" type="ORF">SAMN05421508_11381</name>
</gene>
<protein>
    <submittedName>
        <fullName evidence="1">Uncharacterized protein</fullName>
    </submittedName>
</protein>
<proteinExistence type="predicted"/>
<dbReference type="EMBL" id="OCNJ01000013">
    <property type="protein sequence ID" value="SOE00649.1"/>
    <property type="molecule type" value="Genomic_DNA"/>
</dbReference>
<sequence>MTALAYLTLGLRIAEAAAAGVAAAQSGKRLVERMAAEGRDPTPQEWAELDALSTALTARIEGDG</sequence>
<evidence type="ECO:0000313" key="2">
    <source>
        <dbReference type="Proteomes" id="UP000219621"/>
    </source>
</evidence>
<evidence type="ECO:0000313" key="1">
    <source>
        <dbReference type="EMBL" id="SOE00649.1"/>
    </source>
</evidence>